<comment type="caution">
    <text evidence="3">Lacks conserved residue(s) required for the propagation of feature annotation.</text>
</comment>
<keyword evidence="2 3" id="KW-0378">Hydrolase</keyword>
<dbReference type="AlphaFoldDB" id="A0A1T4Z2Q9"/>
<protein>
    <recommendedName>
        <fullName evidence="3">Nucleoside triphosphate pyrophosphatase</fullName>
        <ecNumber evidence="3">3.6.1.9</ecNumber>
    </recommendedName>
    <alternativeName>
        <fullName evidence="3">Nucleotide pyrophosphatase</fullName>
        <shortName evidence="3">Nucleotide PPase</shortName>
    </alternativeName>
</protein>
<keyword evidence="5" id="KW-1185">Reference proteome</keyword>
<dbReference type="OrthoDB" id="3527985at2"/>
<dbReference type="EC" id="3.6.1.9" evidence="3"/>
<dbReference type="EMBL" id="LT796768">
    <property type="protein sequence ID" value="SKB08332.1"/>
    <property type="molecule type" value="Genomic_DNA"/>
</dbReference>
<dbReference type="GO" id="GO:0009117">
    <property type="term" value="P:nucleotide metabolic process"/>
    <property type="evidence" value="ECO:0007669"/>
    <property type="project" value="UniProtKB-KW"/>
</dbReference>
<comment type="function">
    <text evidence="3">Nucleoside triphosphate pyrophosphatase. May have a dual role in cell division arrest and in preventing the incorporation of modified nucleotides into cellular nucleic acids.</text>
</comment>
<evidence type="ECO:0000256" key="1">
    <source>
        <dbReference type="ARBA" id="ARBA00001968"/>
    </source>
</evidence>
<evidence type="ECO:0000256" key="2">
    <source>
        <dbReference type="ARBA" id="ARBA00022801"/>
    </source>
</evidence>
<evidence type="ECO:0000256" key="3">
    <source>
        <dbReference type="HAMAP-Rule" id="MF_00528"/>
    </source>
</evidence>
<dbReference type="STRING" id="1736691.SAMN06295964_2120"/>
<dbReference type="PIRSF" id="PIRSF006305">
    <property type="entry name" value="Maf"/>
    <property type="match status" value="1"/>
</dbReference>
<dbReference type="PANTHER" id="PTHR43213">
    <property type="entry name" value="BIFUNCTIONAL DTTP/UTP PYROPHOSPHATASE/METHYLTRANSFERASE PROTEIN-RELATED"/>
    <property type="match status" value="1"/>
</dbReference>
<dbReference type="Pfam" id="PF02545">
    <property type="entry name" value="Maf"/>
    <property type="match status" value="1"/>
</dbReference>
<dbReference type="NCBIfam" id="TIGR00172">
    <property type="entry name" value="maf"/>
    <property type="match status" value="1"/>
</dbReference>
<evidence type="ECO:0000313" key="4">
    <source>
        <dbReference type="EMBL" id="SKB08332.1"/>
    </source>
</evidence>
<feature type="active site" description="Proton acceptor" evidence="3">
    <location>
        <position position="68"/>
    </location>
</feature>
<keyword evidence="3" id="KW-0546">Nucleotide metabolism</keyword>
<dbReference type="RefSeq" id="WP_078700127.1">
    <property type="nucleotide sequence ID" value="NZ_LT796768.1"/>
</dbReference>
<reference evidence="5" key="1">
    <citation type="submission" date="2017-02" db="EMBL/GenBank/DDBJ databases">
        <authorList>
            <person name="Varghese N."/>
            <person name="Submissions S."/>
        </authorList>
    </citation>
    <scope>NUCLEOTIDE SEQUENCE [LARGE SCALE GENOMIC DNA]</scope>
    <source>
        <strain evidence="5">9H-4</strain>
    </source>
</reference>
<dbReference type="GO" id="GO:0047429">
    <property type="term" value="F:nucleoside triphosphate diphosphatase activity"/>
    <property type="evidence" value="ECO:0007669"/>
    <property type="project" value="UniProtKB-EC"/>
</dbReference>
<sequence length="192" mass="20537">MRFVLASASPARLSTLQRAGIDPEVVVSGVDEDGVAASTPAELSTELARLKCHAVAADHPDALVLGCDSVLEFDGQVLGKPHDPDIARRRWYAMRGNVGVLHTGHCLRLGSDEVVRHAATRVHFANVTDDEIDAYVASGEPLQVAGAFTIDGLGAAFVTRIEGDHHNVVGVSVPALREMARDLGVEWTSLWR</sequence>
<dbReference type="PANTHER" id="PTHR43213:SF5">
    <property type="entry name" value="BIFUNCTIONAL DTTP_UTP PYROPHOSPHATASE_METHYLTRANSFERASE PROTEIN-RELATED"/>
    <property type="match status" value="1"/>
</dbReference>
<organism evidence="4 5">
    <name type="scientific">Aeromicrobium choanae</name>
    <dbReference type="NCBI Taxonomy" id="1736691"/>
    <lineage>
        <taxon>Bacteria</taxon>
        <taxon>Bacillati</taxon>
        <taxon>Actinomycetota</taxon>
        <taxon>Actinomycetes</taxon>
        <taxon>Propionibacteriales</taxon>
        <taxon>Nocardioidaceae</taxon>
        <taxon>Aeromicrobium</taxon>
    </lineage>
</organism>
<dbReference type="Proteomes" id="UP000191040">
    <property type="component" value="Chromosome I"/>
</dbReference>
<dbReference type="SUPFAM" id="SSF52972">
    <property type="entry name" value="ITPase-like"/>
    <property type="match status" value="1"/>
</dbReference>
<comment type="subcellular location">
    <subcellularLocation>
        <location evidence="3">Cytoplasm</location>
    </subcellularLocation>
</comment>
<comment type="similarity">
    <text evidence="3">Belongs to the Maf family.</text>
</comment>
<evidence type="ECO:0000313" key="5">
    <source>
        <dbReference type="Proteomes" id="UP000191040"/>
    </source>
</evidence>
<dbReference type="InterPro" id="IPR003697">
    <property type="entry name" value="Maf-like"/>
</dbReference>
<proteinExistence type="inferred from homology"/>
<dbReference type="HAMAP" id="MF_00528">
    <property type="entry name" value="Maf"/>
    <property type="match status" value="1"/>
</dbReference>
<comment type="catalytic activity">
    <reaction evidence="3">
        <text>a ribonucleoside 5'-triphosphate + H2O = a ribonucleoside 5'-phosphate + diphosphate + H(+)</text>
        <dbReference type="Rhea" id="RHEA:23996"/>
        <dbReference type="ChEBI" id="CHEBI:15377"/>
        <dbReference type="ChEBI" id="CHEBI:15378"/>
        <dbReference type="ChEBI" id="CHEBI:33019"/>
        <dbReference type="ChEBI" id="CHEBI:58043"/>
        <dbReference type="ChEBI" id="CHEBI:61557"/>
        <dbReference type="EC" id="3.6.1.9"/>
    </reaction>
</comment>
<keyword evidence="3" id="KW-0963">Cytoplasm</keyword>
<dbReference type="GO" id="GO:0005737">
    <property type="term" value="C:cytoplasm"/>
    <property type="evidence" value="ECO:0007669"/>
    <property type="project" value="UniProtKB-SubCell"/>
</dbReference>
<name>A0A1T4Z2Q9_9ACTN</name>
<comment type="cofactor">
    <cofactor evidence="1 3">
        <name>a divalent metal cation</name>
        <dbReference type="ChEBI" id="CHEBI:60240"/>
    </cofactor>
</comment>
<dbReference type="CDD" id="cd00555">
    <property type="entry name" value="Maf"/>
    <property type="match status" value="1"/>
</dbReference>
<accession>A0A1T4Z2Q9</accession>
<dbReference type="Gene3D" id="3.90.950.10">
    <property type="match status" value="1"/>
</dbReference>
<gene>
    <name evidence="4" type="ORF">SAMN06295964_2120</name>
</gene>
<comment type="catalytic activity">
    <reaction evidence="3">
        <text>a 2'-deoxyribonucleoside 5'-triphosphate + H2O = a 2'-deoxyribonucleoside 5'-phosphate + diphosphate + H(+)</text>
        <dbReference type="Rhea" id="RHEA:44644"/>
        <dbReference type="ChEBI" id="CHEBI:15377"/>
        <dbReference type="ChEBI" id="CHEBI:15378"/>
        <dbReference type="ChEBI" id="CHEBI:33019"/>
        <dbReference type="ChEBI" id="CHEBI:61560"/>
        <dbReference type="ChEBI" id="CHEBI:65317"/>
        <dbReference type="EC" id="3.6.1.9"/>
    </reaction>
</comment>
<dbReference type="InterPro" id="IPR029001">
    <property type="entry name" value="ITPase-like_fam"/>
</dbReference>